<organism evidence="1 2">
    <name type="scientific">Tessaracoccus bendigoensis DSM 12906</name>
    <dbReference type="NCBI Taxonomy" id="1123357"/>
    <lineage>
        <taxon>Bacteria</taxon>
        <taxon>Bacillati</taxon>
        <taxon>Actinomycetota</taxon>
        <taxon>Actinomycetes</taxon>
        <taxon>Propionibacteriales</taxon>
        <taxon>Propionibacteriaceae</taxon>
        <taxon>Tessaracoccus</taxon>
    </lineage>
</organism>
<evidence type="ECO:0000313" key="2">
    <source>
        <dbReference type="Proteomes" id="UP000184512"/>
    </source>
</evidence>
<proteinExistence type="predicted"/>
<keyword evidence="2" id="KW-1185">Reference proteome</keyword>
<sequence>MLTAMHSGADVRVVGAQHRTTVVARALATGGLHCRCLTPGEATRRPGSILGAHIIVWAFPPGSHPTIEAEGYASGAIGCYAHWGSESAEVGPITVEGAGPCPACLHASPAEPGDHTDPLLGMWAAALAALQCDALLRTGRSELIGASWRWRLGAPGLALARWPGRCDCRAVECGQL</sequence>
<accession>A0A1M6KTZ5</accession>
<name>A0A1M6KTZ5_9ACTN</name>
<dbReference type="Proteomes" id="UP000184512">
    <property type="component" value="Unassembled WGS sequence"/>
</dbReference>
<protein>
    <recommendedName>
        <fullName evidence="3">Bacteriocin biosynthesis cyclodehydratase domain-containing protein</fullName>
    </recommendedName>
</protein>
<dbReference type="AlphaFoldDB" id="A0A1M6KTZ5"/>
<dbReference type="EMBL" id="FQZG01000063">
    <property type="protein sequence ID" value="SHJ62362.1"/>
    <property type="molecule type" value="Genomic_DNA"/>
</dbReference>
<evidence type="ECO:0008006" key="3">
    <source>
        <dbReference type="Google" id="ProtNLM"/>
    </source>
</evidence>
<evidence type="ECO:0000313" key="1">
    <source>
        <dbReference type="EMBL" id="SHJ62362.1"/>
    </source>
</evidence>
<reference evidence="2" key="1">
    <citation type="submission" date="2016-11" db="EMBL/GenBank/DDBJ databases">
        <authorList>
            <person name="Varghese N."/>
            <person name="Submissions S."/>
        </authorList>
    </citation>
    <scope>NUCLEOTIDE SEQUENCE [LARGE SCALE GENOMIC DNA]</scope>
    <source>
        <strain evidence="2">DSM 12906</strain>
    </source>
</reference>
<gene>
    <name evidence="1" type="ORF">SAMN02745244_02912</name>
</gene>